<sequence length="108" mass="12114">MRDGTKLYTVIVVPKGAHNAPILLTRTPYDAAGRANRSDSPRMRDLLPQGDEVFVDGGYIRVFQDIRGKYGSEGDNVMTRPLRGPLNNTKVDHSTDAWDTIDWLVSPW</sequence>
<dbReference type="Gene3D" id="3.40.50.1820">
    <property type="entry name" value="alpha/beta hydrolase"/>
    <property type="match status" value="1"/>
</dbReference>
<dbReference type="Proteomes" id="UP000717996">
    <property type="component" value="Unassembled WGS sequence"/>
</dbReference>
<evidence type="ECO:0000313" key="3">
    <source>
        <dbReference type="Proteomes" id="UP000717996"/>
    </source>
</evidence>
<evidence type="ECO:0000313" key="2">
    <source>
        <dbReference type="EMBL" id="KAG1524138.1"/>
    </source>
</evidence>
<protein>
    <recommendedName>
        <fullName evidence="1">Xaa-Pro dipeptidyl-peptidase-like domain-containing protein</fullName>
    </recommendedName>
</protein>
<dbReference type="AlphaFoldDB" id="A0A9P6XLV3"/>
<organism evidence="2 3">
    <name type="scientific">Rhizopus oryzae</name>
    <name type="common">Mucormycosis agent</name>
    <name type="synonym">Rhizopus arrhizus var. delemar</name>
    <dbReference type="NCBI Taxonomy" id="64495"/>
    <lineage>
        <taxon>Eukaryota</taxon>
        <taxon>Fungi</taxon>
        <taxon>Fungi incertae sedis</taxon>
        <taxon>Mucoromycota</taxon>
        <taxon>Mucoromycotina</taxon>
        <taxon>Mucoromycetes</taxon>
        <taxon>Mucorales</taxon>
        <taxon>Mucorineae</taxon>
        <taxon>Rhizopodaceae</taxon>
        <taxon>Rhizopus</taxon>
    </lineage>
</organism>
<gene>
    <name evidence="2" type="ORF">G6F51_014452</name>
</gene>
<dbReference type="InterPro" id="IPR000383">
    <property type="entry name" value="Xaa-Pro-like_dom"/>
</dbReference>
<proteinExistence type="predicted"/>
<comment type="caution">
    <text evidence="2">The sequence shown here is derived from an EMBL/GenBank/DDBJ whole genome shotgun (WGS) entry which is preliminary data.</text>
</comment>
<dbReference type="SUPFAM" id="SSF53474">
    <property type="entry name" value="alpha/beta-Hydrolases"/>
    <property type="match status" value="1"/>
</dbReference>
<accession>A0A9P6XLV3</accession>
<name>A0A9P6XLV3_RHIOR</name>
<dbReference type="Pfam" id="PF02129">
    <property type="entry name" value="Peptidase_S15"/>
    <property type="match status" value="1"/>
</dbReference>
<dbReference type="GO" id="GO:0016787">
    <property type="term" value="F:hydrolase activity"/>
    <property type="evidence" value="ECO:0007669"/>
    <property type="project" value="InterPro"/>
</dbReference>
<dbReference type="EMBL" id="JAANIT010010541">
    <property type="protein sequence ID" value="KAG1524138.1"/>
    <property type="molecule type" value="Genomic_DNA"/>
</dbReference>
<dbReference type="InterPro" id="IPR029058">
    <property type="entry name" value="AB_hydrolase_fold"/>
</dbReference>
<feature type="domain" description="Xaa-Pro dipeptidyl-peptidase-like" evidence="1">
    <location>
        <begin position="3"/>
        <end position="105"/>
    </location>
</feature>
<reference evidence="2" key="1">
    <citation type="journal article" date="2020" name="Microb. Genom.">
        <title>Genetic diversity of clinical and environmental Mucorales isolates obtained from an investigation of mucormycosis cases among solid organ transplant recipients.</title>
        <authorList>
            <person name="Nguyen M.H."/>
            <person name="Kaul D."/>
            <person name="Muto C."/>
            <person name="Cheng S.J."/>
            <person name="Richter R.A."/>
            <person name="Bruno V.M."/>
            <person name="Liu G."/>
            <person name="Beyhan S."/>
            <person name="Sundermann A.J."/>
            <person name="Mounaud S."/>
            <person name="Pasculle A.W."/>
            <person name="Nierman W.C."/>
            <person name="Driscoll E."/>
            <person name="Cumbie R."/>
            <person name="Clancy C.J."/>
            <person name="Dupont C.L."/>
        </authorList>
    </citation>
    <scope>NUCLEOTIDE SEQUENCE</scope>
    <source>
        <strain evidence="2">GL16</strain>
    </source>
</reference>
<evidence type="ECO:0000259" key="1">
    <source>
        <dbReference type="Pfam" id="PF02129"/>
    </source>
</evidence>